<comment type="caution">
    <text evidence="1">The sequence shown here is derived from an EMBL/GenBank/DDBJ whole genome shotgun (WGS) entry which is preliminary data.</text>
</comment>
<dbReference type="SUPFAM" id="SSF49464">
    <property type="entry name" value="Carboxypeptidase regulatory domain-like"/>
    <property type="match status" value="1"/>
</dbReference>
<dbReference type="NCBIfam" id="TIGR01409">
    <property type="entry name" value="TAT_signal_seq"/>
    <property type="match status" value="1"/>
</dbReference>
<evidence type="ECO:0000313" key="1">
    <source>
        <dbReference type="EMBL" id="PQO26393.1"/>
    </source>
</evidence>
<dbReference type="Proteomes" id="UP000240009">
    <property type="component" value="Unassembled WGS sequence"/>
</dbReference>
<evidence type="ECO:0000313" key="2">
    <source>
        <dbReference type="Proteomes" id="UP000240009"/>
    </source>
</evidence>
<evidence type="ECO:0008006" key="3">
    <source>
        <dbReference type="Google" id="ProtNLM"/>
    </source>
</evidence>
<dbReference type="AlphaFoldDB" id="A0A2S8F2M4"/>
<proteinExistence type="predicted"/>
<dbReference type="RefSeq" id="WP_105357181.1">
    <property type="nucleotide sequence ID" value="NZ_PUIA01000068.1"/>
</dbReference>
<gene>
    <name evidence="1" type="ORF">C5Y96_20385</name>
</gene>
<dbReference type="EMBL" id="PUIA01000068">
    <property type="protein sequence ID" value="PQO26393.1"/>
    <property type="molecule type" value="Genomic_DNA"/>
</dbReference>
<dbReference type="OrthoDB" id="9772097at2"/>
<accession>A0A2S8F2M4</accession>
<organism evidence="1 2">
    <name type="scientific">Blastopirellula marina</name>
    <dbReference type="NCBI Taxonomy" id="124"/>
    <lineage>
        <taxon>Bacteria</taxon>
        <taxon>Pseudomonadati</taxon>
        <taxon>Planctomycetota</taxon>
        <taxon>Planctomycetia</taxon>
        <taxon>Pirellulales</taxon>
        <taxon>Pirellulaceae</taxon>
        <taxon>Blastopirellula</taxon>
    </lineage>
</organism>
<sequence length="292" mass="32249">MRQNWTDQQYRDEESRRRFLKEITALTGWTVVTGATAFQGPVEAIAGDKANADKGFGGIKGRILLDGEVPERKEVDLSAAPLNGEDLKWFRSMGPILNEDWVVDPKTHAVRWVYVWLIPEDKKGSLSPHESLAALNSQEKVVPIDQEPTGYVPHAVAIREGQSILMRNQGPVAHVFNLQGFSNPSKNVAMPPGTEIPVAGLVAERAAIKISCPPHPWERMSLRVFDNPYFAVTNAEGEFEFKMVPSGPCRLIVWHETLGFHGGREGRYGSLVNVEGAAVTDLGEIKIKTQTA</sequence>
<name>A0A2S8F2M4_9BACT</name>
<reference evidence="1 2" key="1">
    <citation type="submission" date="2018-02" db="EMBL/GenBank/DDBJ databases">
        <title>Comparative genomes isolates from brazilian mangrove.</title>
        <authorList>
            <person name="Araujo J.E."/>
            <person name="Taketani R.G."/>
            <person name="Silva M.C.P."/>
            <person name="Loureco M.V."/>
            <person name="Andreote F.D."/>
        </authorList>
    </citation>
    <scope>NUCLEOTIDE SEQUENCE [LARGE SCALE GENOMIC DNA]</scope>
    <source>
        <strain evidence="1 2">HEX-2 MGV</strain>
    </source>
</reference>
<dbReference type="InterPro" id="IPR019546">
    <property type="entry name" value="TAT_signal_bac_arc"/>
</dbReference>
<protein>
    <recommendedName>
        <fullName evidence="3">Rhamnogalacturonan lyase domain-containing protein</fullName>
    </recommendedName>
</protein>
<dbReference type="InterPro" id="IPR008969">
    <property type="entry name" value="CarboxyPept-like_regulatory"/>
</dbReference>